<evidence type="ECO:0000256" key="1">
    <source>
        <dbReference type="ARBA" id="ARBA00004141"/>
    </source>
</evidence>
<keyword evidence="3 6" id="KW-0812">Transmembrane</keyword>
<evidence type="ECO:0000256" key="3">
    <source>
        <dbReference type="ARBA" id="ARBA00022692"/>
    </source>
</evidence>
<feature type="transmembrane region" description="Helical" evidence="6">
    <location>
        <begin position="12"/>
        <end position="39"/>
    </location>
</feature>
<evidence type="ECO:0000256" key="6">
    <source>
        <dbReference type="SAM" id="Phobius"/>
    </source>
</evidence>
<sequence>MGENLGCGARALKFCLFLFNLVFLVCGFVCMGIGIWLILDKYAVDNLSIATSKVQGYEKDDGLRELATKPTAVRQIGYLLLCGGLVVIVVAFLGCCGAAKEWRPLLCCYATFLMIILATEIAAGLYAAMHSNMFEKDFRHILKASLKMYNGTDSQRIRDEEGLLVKTAWDKFMQELTGKRYDFPPACCPSKANGKLMVSDLLNTMRYGEGCYEKIKESLQIVTNHFKVVMWTALCISLIQVFGIIVAFCLCNAIAEEEEIY</sequence>
<proteinExistence type="inferred from homology"/>
<keyword evidence="7" id="KW-1185">Reference proteome</keyword>
<evidence type="ECO:0000256" key="4">
    <source>
        <dbReference type="ARBA" id="ARBA00022989"/>
    </source>
</evidence>
<dbReference type="PANTHER" id="PTHR19282:SF541">
    <property type="entry name" value="TETRASPANIN"/>
    <property type="match status" value="1"/>
</dbReference>
<dbReference type="Proteomes" id="UP000887574">
    <property type="component" value="Unplaced"/>
</dbReference>
<feature type="transmembrane region" description="Helical" evidence="6">
    <location>
        <begin position="228"/>
        <end position="255"/>
    </location>
</feature>
<evidence type="ECO:0000256" key="2">
    <source>
        <dbReference type="ARBA" id="ARBA00006840"/>
    </source>
</evidence>
<feature type="transmembrane region" description="Helical" evidence="6">
    <location>
        <begin position="106"/>
        <end position="129"/>
    </location>
</feature>
<dbReference type="GO" id="GO:0005886">
    <property type="term" value="C:plasma membrane"/>
    <property type="evidence" value="ECO:0007669"/>
    <property type="project" value="TreeGrafter"/>
</dbReference>
<comment type="subcellular location">
    <subcellularLocation>
        <location evidence="1">Membrane</location>
        <topology evidence="1">Multi-pass membrane protein</topology>
    </subcellularLocation>
</comment>
<keyword evidence="4 6" id="KW-1133">Transmembrane helix</keyword>
<dbReference type="PIRSF" id="PIRSF002419">
    <property type="entry name" value="Tetraspanin"/>
    <property type="match status" value="1"/>
</dbReference>
<dbReference type="WBParaSite" id="jg7724">
    <property type="protein sequence ID" value="jg7724"/>
    <property type="gene ID" value="jg7724"/>
</dbReference>
<dbReference type="PANTHER" id="PTHR19282">
    <property type="entry name" value="TETRASPANIN"/>
    <property type="match status" value="1"/>
</dbReference>
<comment type="similarity">
    <text evidence="2">Belongs to the tetraspanin (TM4SF) family.</text>
</comment>
<reference evidence="8" key="1">
    <citation type="submission" date="2022-11" db="UniProtKB">
        <authorList>
            <consortium name="WormBaseParasite"/>
        </authorList>
    </citation>
    <scope>IDENTIFICATION</scope>
</reference>
<name>A0A915EKJ9_9BILA</name>
<dbReference type="Pfam" id="PF00335">
    <property type="entry name" value="Tetraspanin"/>
    <property type="match status" value="1"/>
</dbReference>
<feature type="transmembrane region" description="Helical" evidence="6">
    <location>
        <begin position="76"/>
        <end position="99"/>
    </location>
</feature>
<dbReference type="InterPro" id="IPR000301">
    <property type="entry name" value="Tetraspanin_animals"/>
</dbReference>
<organism evidence="7 8">
    <name type="scientific">Ditylenchus dipsaci</name>
    <dbReference type="NCBI Taxonomy" id="166011"/>
    <lineage>
        <taxon>Eukaryota</taxon>
        <taxon>Metazoa</taxon>
        <taxon>Ecdysozoa</taxon>
        <taxon>Nematoda</taxon>
        <taxon>Chromadorea</taxon>
        <taxon>Rhabditida</taxon>
        <taxon>Tylenchina</taxon>
        <taxon>Tylenchomorpha</taxon>
        <taxon>Sphaerularioidea</taxon>
        <taxon>Anguinidae</taxon>
        <taxon>Anguininae</taxon>
        <taxon>Ditylenchus</taxon>
    </lineage>
</organism>
<evidence type="ECO:0000256" key="5">
    <source>
        <dbReference type="ARBA" id="ARBA00023136"/>
    </source>
</evidence>
<evidence type="ECO:0000313" key="8">
    <source>
        <dbReference type="WBParaSite" id="jg7724"/>
    </source>
</evidence>
<dbReference type="AlphaFoldDB" id="A0A915EKJ9"/>
<protein>
    <submittedName>
        <fullName evidence="8">Tetraspanin</fullName>
    </submittedName>
</protein>
<dbReference type="InterPro" id="IPR018499">
    <property type="entry name" value="Tetraspanin/Peripherin"/>
</dbReference>
<evidence type="ECO:0000313" key="7">
    <source>
        <dbReference type="Proteomes" id="UP000887574"/>
    </source>
</evidence>
<accession>A0A915EKJ9</accession>
<dbReference type="PRINTS" id="PR00259">
    <property type="entry name" value="TMFOUR"/>
</dbReference>
<keyword evidence="5 6" id="KW-0472">Membrane</keyword>